<protein>
    <submittedName>
        <fullName evidence="1">Uncharacterized protein</fullName>
    </submittedName>
</protein>
<gene>
    <name evidence="1" type="ORF">TCM_018348</name>
</gene>
<name>A0A061EEE4_THECC</name>
<evidence type="ECO:0000313" key="1">
    <source>
        <dbReference type="EMBL" id="EOY03360.1"/>
    </source>
</evidence>
<sequence length="104" mass="11772">MVATLNDNDESQNEERKKIDNSYYMAVNDLMDEDLLESNMQIDNSQCLDVGCLSHSIIIKEKVMDVKGKCSNSISENDHHGKVQVLEEVTSIDITLLPTKENQQ</sequence>
<dbReference type="EMBL" id="CM001882">
    <property type="protein sequence ID" value="EOY03360.1"/>
    <property type="molecule type" value="Genomic_DNA"/>
</dbReference>
<dbReference type="Gramene" id="EOY03360">
    <property type="protein sequence ID" value="EOY03360"/>
    <property type="gene ID" value="TCM_018348"/>
</dbReference>
<dbReference type="AlphaFoldDB" id="A0A061EEE4"/>
<proteinExistence type="predicted"/>
<dbReference type="Proteomes" id="UP000026915">
    <property type="component" value="Chromosome 4"/>
</dbReference>
<keyword evidence="2" id="KW-1185">Reference proteome</keyword>
<organism evidence="1 2">
    <name type="scientific">Theobroma cacao</name>
    <name type="common">Cacao</name>
    <name type="synonym">Cocoa</name>
    <dbReference type="NCBI Taxonomy" id="3641"/>
    <lineage>
        <taxon>Eukaryota</taxon>
        <taxon>Viridiplantae</taxon>
        <taxon>Streptophyta</taxon>
        <taxon>Embryophyta</taxon>
        <taxon>Tracheophyta</taxon>
        <taxon>Spermatophyta</taxon>
        <taxon>Magnoliopsida</taxon>
        <taxon>eudicotyledons</taxon>
        <taxon>Gunneridae</taxon>
        <taxon>Pentapetalae</taxon>
        <taxon>rosids</taxon>
        <taxon>malvids</taxon>
        <taxon>Malvales</taxon>
        <taxon>Malvaceae</taxon>
        <taxon>Byttnerioideae</taxon>
        <taxon>Theobroma</taxon>
    </lineage>
</organism>
<dbReference type="InParanoid" id="A0A061EEE4"/>
<evidence type="ECO:0000313" key="2">
    <source>
        <dbReference type="Proteomes" id="UP000026915"/>
    </source>
</evidence>
<reference evidence="1 2" key="1">
    <citation type="journal article" date="2013" name="Genome Biol.">
        <title>The genome sequence of the most widely cultivated cacao type and its use to identify candidate genes regulating pod color.</title>
        <authorList>
            <person name="Motamayor J.C."/>
            <person name="Mockaitis K."/>
            <person name="Schmutz J."/>
            <person name="Haiminen N."/>
            <person name="Iii D.L."/>
            <person name="Cornejo O."/>
            <person name="Findley S.D."/>
            <person name="Zheng P."/>
            <person name="Utro F."/>
            <person name="Royaert S."/>
            <person name="Saski C."/>
            <person name="Jenkins J."/>
            <person name="Podicheti R."/>
            <person name="Zhao M."/>
            <person name="Scheffler B.E."/>
            <person name="Stack J.C."/>
            <person name="Feltus F.A."/>
            <person name="Mustiga G.M."/>
            <person name="Amores F."/>
            <person name="Phillips W."/>
            <person name="Marelli J.P."/>
            <person name="May G.D."/>
            <person name="Shapiro H."/>
            <person name="Ma J."/>
            <person name="Bustamante C.D."/>
            <person name="Schnell R.J."/>
            <person name="Main D."/>
            <person name="Gilbert D."/>
            <person name="Parida L."/>
            <person name="Kuhn D.N."/>
        </authorList>
    </citation>
    <scope>NUCLEOTIDE SEQUENCE [LARGE SCALE GENOMIC DNA]</scope>
    <source>
        <strain evidence="2">cv. Matina 1-6</strain>
    </source>
</reference>
<dbReference type="HOGENOM" id="CLU_2255078_0_0_1"/>
<accession>A0A061EEE4</accession>